<dbReference type="PANTHER" id="PTHR47966:SF51">
    <property type="entry name" value="BETA-SITE APP-CLEAVING ENZYME, ISOFORM A-RELATED"/>
    <property type="match status" value="1"/>
</dbReference>
<gene>
    <name evidence="5" type="ORF">OHK93_008729</name>
</gene>
<evidence type="ECO:0000313" key="6">
    <source>
        <dbReference type="Proteomes" id="UP001161017"/>
    </source>
</evidence>
<evidence type="ECO:0000256" key="2">
    <source>
        <dbReference type="SAM" id="MobiDB-lite"/>
    </source>
</evidence>
<feature type="region of interest" description="Disordered" evidence="2">
    <location>
        <begin position="355"/>
        <end position="379"/>
    </location>
</feature>
<keyword evidence="3" id="KW-0472">Membrane</keyword>
<dbReference type="GO" id="GO:0000324">
    <property type="term" value="C:fungal-type vacuole"/>
    <property type="evidence" value="ECO:0007669"/>
    <property type="project" value="TreeGrafter"/>
</dbReference>
<dbReference type="InterPro" id="IPR033121">
    <property type="entry name" value="PEPTIDASE_A1"/>
</dbReference>
<comment type="caution">
    <text evidence="5">The sequence shown here is derived from an EMBL/GenBank/DDBJ whole genome shotgun (WGS) entry which is preliminary data.</text>
</comment>
<proteinExistence type="inferred from homology"/>
<dbReference type="Proteomes" id="UP001161017">
    <property type="component" value="Unassembled WGS sequence"/>
</dbReference>
<feature type="region of interest" description="Disordered" evidence="2">
    <location>
        <begin position="442"/>
        <end position="461"/>
    </location>
</feature>
<dbReference type="CDD" id="cd05471">
    <property type="entry name" value="pepsin_like"/>
    <property type="match status" value="1"/>
</dbReference>
<dbReference type="GO" id="GO:0006508">
    <property type="term" value="P:proteolysis"/>
    <property type="evidence" value="ECO:0007669"/>
    <property type="project" value="InterPro"/>
</dbReference>
<dbReference type="PROSITE" id="PS51767">
    <property type="entry name" value="PEPTIDASE_A1"/>
    <property type="match status" value="1"/>
</dbReference>
<feature type="domain" description="Peptidase A1" evidence="4">
    <location>
        <begin position="1"/>
        <end position="339"/>
    </location>
</feature>
<feature type="region of interest" description="Disordered" evidence="2">
    <location>
        <begin position="469"/>
        <end position="532"/>
    </location>
</feature>
<dbReference type="GO" id="GO:0004190">
    <property type="term" value="F:aspartic-type endopeptidase activity"/>
    <property type="evidence" value="ECO:0007669"/>
    <property type="project" value="InterPro"/>
</dbReference>
<dbReference type="InterPro" id="IPR001461">
    <property type="entry name" value="Aspartic_peptidase_A1"/>
</dbReference>
<comment type="similarity">
    <text evidence="1">Belongs to the peptidase A1 family.</text>
</comment>
<dbReference type="InterPro" id="IPR034164">
    <property type="entry name" value="Pepsin-like_dom"/>
</dbReference>
<evidence type="ECO:0000256" key="1">
    <source>
        <dbReference type="ARBA" id="ARBA00007447"/>
    </source>
</evidence>
<dbReference type="InterPro" id="IPR021109">
    <property type="entry name" value="Peptidase_aspartic_dom_sf"/>
</dbReference>
<dbReference type="Gene3D" id="2.40.70.10">
    <property type="entry name" value="Acid Proteases"/>
    <property type="match status" value="2"/>
</dbReference>
<keyword evidence="3" id="KW-1133">Transmembrane helix</keyword>
<organism evidence="5 6">
    <name type="scientific">Ramalina farinacea</name>
    <dbReference type="NCBI Taxonomy" id="258253"/>
    <lineage>
        <taxon>Eukaryota</taxon>
        <taxon>Fungi</taxon>
        <taxon>Dikarya</taxon>
        <taxon>Ascomycota</taxon>
        <taxon>Pezizomycotina</taxon>
        <taxon>Lecanoromycetes</taxon>
        <taxon>OSLEUM clade</taxon>
        <taxon>Lecanoromycetidae</taxon>
        <taxon>Lecanorales</taxon>
        <taxon>Lecanorineae</taxon>
        <taxon>Ramalinaceae</taxon>
        <taxon>Ramalina</taxon>
    </lineage>
</organism>
<dbReference type="AlphaFoldDB" id="A0AA43TS50"/>
<sequence>MSIGTPPQDIRLLPGTSINTVWPVLVEGCEDEGITDCSDKRGNTFNSSKSSTWEELGLFQLPIPEEAALGYSGNSSFGNDKATFGLPGSDLPVVDNQTIEGIATTDFFLGVLGLSVNSINITHFGNSNKSFLTSLKDQGSIPSISWGYTAGSFHHQPPVFGSLTIGGYDQSRFEPNEVSIPFNNDIGLEYLAGLQGIVHDESGRVLLSDGIYAYIDSTVSDLWLPASVCQAFATQYALDYNATVNRYYVNETTHEVLTKADSTMSFTIGPKASGGPSVNLTLHYNSFDLVDKTSDPNGNGSYYFPLRQAANATQYTLGRAFLQETYMISDWERGNFSLSQALFPDDSVKSQIITIQSPGQDSNNTTSQPNKDDQGGGQLHAGAIAGISIGAALALIGTSLGLLWQRKRRRARASRAATSTSASSDQLSGFGKAELGGDELAEASADSQVRTLTSELPNTQREKPHEMWAGHDHPQLEPGSAISGRAELPTANERPPRMSELPSSGAMSATPASATPTSAEPRSGRAELPEQAVGMRIRQWERVQGGFF</sequence>
<reference evidence="5" key="1">
    <citation type="journal article" date="2023" name="Genome Biol. Evol.">
        <title>First Whole Genome Sequence and Flow Cytometry Genome Size Data for the Lichen-Forming Fungus Ramalina farinacea (Ascomycota).</title>
        <authorList>
            <person name="Llewellyn T."/>
            <person name="Mian S."/>
            <person name="Hill R."/>
            <person name="Leitch I.J."/>
            <person name="Gaya E."/>
        </authorList>
    </citation>
    <scope>NUCLEOTIDE SEQUENCE</scope>
    <source>
        <strain evidence="5">LIQ254RAFAR</strain>
    </source>
</reference>
<dbReference type="EMBL" id="JAPUFD010000009">
    <property type="protein sequence ID" value="MDI1489451.1"/>
    <property type="molecule type" value="Genomic_DNA"/>
</dbReference>
<dbReference type="SUPFAM" id="SSF50630">
    <property type="entry name" value="Acid proteases"/>
    <property type="match status" value="1"/>
</dbReference>
<evidence type="ECO:0000256" key="3">
    <source>
        <dbReference type="SAM" id="Phobius"/>
    </source>
</evidence>
<evidence type="ECO:0000313" key="5">
    <source>
        <dbReference type="EMBL" id="MDI1489451.1"/>
    </source>
</evidence>
<protein>
    <recommendedName>
        <fullName evidence="4">Peptidase A1 domain-containing protein</fullName>
    </recommendedName>
</protein>
<name>A0AA43TS50_9LECA</name>
<feature type="compositionally biased region" description="Low complexity" evidence="2">
    <location>
        <begin position="502"/>
        <end position="519"/>
    </location>
</feature>
<feature type="transmembrane region" description="Helical" evidence="3">
    <location>
        <begin position="379"/>
        <end position="404"/>
    </location>
</feature>
<dbReference type="Pfam" id="PF00026">
    <property type="entry name" value="Asp"/>
    <property type="match status" value="1"/>
</dbReference>
<feature type="compositionally biased region" description="Polar residues" evidence="2">
    <location>
        <begin position="445"/>
        <end position="459"/>
    </location>
</feature>
<evidence type="ECO:0000259" key="4">
    <source>
        <dbReference type="PROSITE" id="PS51767"/>
    </source>
</evidence>
<dbReference type="PRINTS" id="PR00792">
    <property type="entry name" value="PEPSIN"/>
</dbReference>
<dbReference type="PANTHER" id="PTHR47966">
    <property type="entry name" value="BETA-SITE APP-CLEAVING ENZYME, ISOFORM A-RELATED"/>
    <property type="match status" value="1"/>
</dbReference>
<keyword evidence="6" id="KW-1185">Reference proteome</keyword>
<feature type="compositionally biased region" description="Polar residues" evidence="2">
    <location>
        <begin position="355"/>
        <end position="369"/>
    </location>
</feature>
<keyword evidence="3" id="KW-0812">Transmembrane</keyword>
<accession>A0AA43TS50</accession>